<dbReference type="Proteomes" id="UP000324222">
    <property type="component" value="Unassembled WGS sequence"/>
</dbReference>
<evidence type="ECO:0000313" key="3">
    <source>
        <dbReference type="Proteomes" id="UP000324222"/>
    </source>
</evidence>
<comment type="caution">
    <text evidence="2">The sequence shown here is derived from an EMBL/GenBank/DDBJ whole genome shotgun (WGS) entry which is preliminary data.</text>
</comment>
<proteinExistence type="predicted"/>
<dbReference type="EMBL" id="VSRR010032183">
    <property type="protein sequence ID" value="MPC71040.1"/>
    <property type="molecule type" value="Genomic_DNA"/>
</dbReference>
<evidence type="ECO:0000313" key="2">
    <source>
        <dbReference type="EMBL" id="MPC71040.1"/>
    </source>
</evidence>
<protein>
    <submittedName>
        <fullName evidence="2">Uncharacterized protein</fullName>
    </submittedName>
</protein>
<gene>
    <name evidence="2" type="ORF">E2C01_065308</name>
</gene>
<organism evidence="2 3">
    <name type="scientific">Portunus trituberculatus</name>
    <name type="common">Swimming crab</name>
    <name type="synonym">Neptunus trituberculatus</name>
    <dbReference type="NCBI Taxonomy" id="210409"/>
    <lineage>
        <taxon>Eukaryota</taxon>
        <taxon>Metazoa</taxon>
        <taxon>Ecdysozoa</taxon>
        <taxon>Arthropoda</taxon>
        <taxon>Crustacea</taxon>
        <taxon>Multicrustacea</taxon>
        <taxon>Malacostraca</taxon>
        <taxon>Eumalacostraca</taxon>
        <taxon>Eucarida</taxon>
        <taxon>Decapoda</taxon>
        <taxon>Pleocyemata</taxon>
        <taxon>Brachyura</taxon>
        <taxon>Eubrachyura</taxon>
        <taxon>Portunoidea</taxon>
        <taxon>Portunidae</taxon>
        <taxon>Portuninae</taxon>
        <taxon>Portunus</taxon>
    </lineage>
</organism>
<evidence type="ECO:0000256" key="1">
    <source>
        <dbReference type="SAM" id="MobiDB-lite"/>
    </source>
</evidence>
<name>A0A5B7HF93_PORTR</name>
<feature type="region of interest" description="Disordered" evidence="1">
    <location>
        <begin position="112"/>
        <end position="131"/>
    </location>
</feature>
<keyword evidence="3" id="KW-1185">Reference proteome</keyword>
<accession>A0A5B7HF93</accession>
<sequence length="220" mass="24077">MTPAAFRKWCHSMSGWQQLCRLPDREAVQHIRLTCVPALQRALYSRYTETVWNILSTEEALEALGKLVLRSSNQAALWPTSSVLLKAGQRQLHGSSCGWHRGHGGDWGRVGGGGRGNSHHHRQAPAPKPHFSVGTAVTATRSFCSAKSATCFYGGKIGHLKKLCWIFKKSTSATQRAASATPISEVNTVLRPSQTPTTPSNPQLTCLSPGNIIRITKWPQ</sequence>
<reference evidence="2 3" key="1">
    <citation type="submission" date="2019-05" db="EMBL/GenBank/DDBJ databases">
        <title>Another draft genome of Portunus trituberculatus and its Hox gene families provides insights of decapod evolution.</title>
        <authorList>
            <person name="Jeong J.-H."/>
            <person name="Song I."/>
            <person name="Kim S."/>
            <person name="Choi T."/>
            <person name="Kim D."/>
            <person name="Ryu S."/>
            <person name="Kim W."/>
        </authorList>
    </citation>
    <scope>NUCLEOTIDE SEQUENCE [LARGE SCALE GENOMIC DNA]</scope>
    <source>
        <tissue evidence="2">Muscle</tissue>
    </source>
</reference>
<dbReference type="AlphaFoldDB" id="A0A5B7HF93"/>